<dbReference type="InterPro" id="IPR017777">
    <property type="entry name" value="ABC_urea-bd_UrtA"/>
</dbReference>
<sequence>MVHLTKKASMAASVGLIATTVLTSAVQAAETIKVGILHSLSGTMAISETTLKDVMLMLIEEQNKKGGVLGKQLEPVVVDPASDWPLFAEKARELLAVHKVSAVFGNWTSVSRKSVLPVFEELNGMLFYPVQYEGEESQRNVFYTGAAPNQQAIPAVDYLIENEEVERWVLAGTDYVYPRTTNKILEAYLKSKGVADEDMMINYTPFGHSDWQTIVADIKTFGSSGKKTAVVSTINGDANVPFYKELGNQGISAQDIPVVAFSVGEEELAGLDASPLVGHLAAWNYFQSVETEANEEFIEAWQEFTGDDNRVTNDPMEAHYIGFNMWVKAVEKAGTTDVDSVIDSIVGVSVPNLSGGYSAMMPNHHITKPVLIGEIQEDGQFDIVDETDGLVAGDAWSDYLPESAKLIADWRAPMACGNFNVETKSCGGVVSN</sequence>
<accession>A0A166BCT9</accession>
<dbReference type="AlphaFoldDB" id="A0A166BCT9"/>
<proteinExistence type="predicted"/>
<organism evidence="2 3">
    <name type="scientific">Pseudovibrio axinellae</name>
    <dbReference type="NCBI Taxonomy" id="989403"/>
    <lineage>
        <taxon>Bacteria</taxon>
        <taxon>Pseudomonadati</taxon>
        <taxon>Pseudomonadota</taxon>
        <taxon>Alphaproteobacteria</taxon>
        <taxon>Hyphomicrobiales</taxon>
        <taxon>Stappiaceae</taxon>
        <taxon>Pseudovibrio</taxon>
    </lineage>
</organism>
<dbReference type="InterPro" id="IPR028082">
    <property type="entry name" value="Peripla_BP_I"/>
</dbReference>
<protein>
    <submittedName>
        <fullName evidence="2">Aliphatic amidase expression-regulating protein</fullName>
    </submittedName>
</protein>
<evidence type="ECO:0000313" key="2">
    <source>
        <dbReference type="EMBL" id="KZL22133.1"/>
    </source>
</evidence>
<keyword evidence="3" id="KW-1185">Reference proteome</keyword>
<reference evidence="2 3" key="1">
    <citation type="journal article" date="2016" name="Front. Microbiol.">
        <title>Comparative Genomic Analysis Reveals a Diverse Repertoire of Genes Involved in Prokaryote-Eukaryote Interactions within the Pseudovibrio Genus.</title>
        <authorList>
            <person name="Romano S."/>
            <person name="Fernandez-Guerra A."/>
            <person name="Reen F.J."/>
            <person name="Glockner F.O."/>
            <person name="Crowley S.P."/>
            <person name="O'Sullivan O."/>
            <person name="Cotter P.D."/>
            <person name="Adams C."/>
            <person name="Dobson A.D."/>
            <person name="O'Gara F."/>
        </authorList>
    </citation>
    <scope>NUCLEOTIDE SEQUENCE [LARGE SCALE GENOMIC DNA]</scope>
    <source>
        <strain evidence="2 3">Ad2</strain>
    </source>
</reference>
<feature type="signal peptide" evidence="1">
    <location>
        <begin position="1"/>
        <end position="28"/>
    </location>
</feature>
<evidence type="ECO:0000313" key="3">
    <source>
        <dbReference type="Proteomes" id="UP000076577"/>
    </source>
</evidence>
<feature type="chain" id="PRO_5007871139" evidence="1">
    <location>
        <begin position="29"/>
        <end position="432"/>
    </location>
</feature>
<gene>
    <name evidence="2" type="primary">amiC_1</name>
    <name evidence="2" type="ORF">PsAD2_00159</name>
</gene>
<dbReference type="PANTHER" id="PTHR47628">
    <property type="match status" value="1"/>
</dbReference>
<dbReference type="PANTHER" id="PTHR47628:SF1">
    <property type="entry name" value="ALIPHATIC AMIDASE EXPRESSION-REGULATING PROTEIN"/>
    <property type="match status" value="1"/>
</dbReference>
<dbReference type="PATRIC" id="fig|989403.3.peg.169"/>
<dbReference type="Pfam" id="PF13433">
    <property type="entry name" value="Peripla_BP_5"/>
    <property type="match status" value="1"/>
</dbReference>
<dbReference type="NCBIfam" id="TIGR03407">
    <property type="entry name" value="urea_ABC_UrtA"/>
    <property type="match status" value="1"/>
</dbReference>
<dbReference type="CDD" id="cd06355">
    <property type="entry name" value="PBP1_FmdD-like"/>
    <property type="match status" value="1"/>
</dbReference>
<dbReference type="Gene3D" id="3.40.50.2300">
    <property type="match status" value="2"/>
</dbReference>
<name>A0A166BCT9_9HYPH</name>
<dbReference type="FunFam" id="3.40.50.2300:FF:000097">
    <property type="entry name" value="Branched-chain amino acid ABC transporter substrate-binding protein"/>
    <property type="match status" value="1"/>
</dbReference>
<keyword evidence="1" id="KW-0732">Signal</keyword>
<dbReference type="EMBL" id="LMCB01000001">
    <property type="protein sequence ID" value="KZL22133.1"/>
    <property type="molecule type" value="Genomic_DNA"/>
</dbReference>
<comment type="caution">
    <text evidence="2">The sequence shown here is derived from an EMBL/GenBank/DDBJ whole genome shotgun (WGS) entry which is preliminary data.</text>
</comment>
<dbReference type="STRING" id="989403.SAMN05421798_10340"/>
<dbReference type="SUPFAM" id="SSF53822">
    <property type="entry name" value="Periplasmic binding protein-like I"/>
    <property type="match status" value="1"/>
</dbReference>
<dbReference type="Proteomes" id="UP000076577">
    <property type="component" value="Unassembled WGS sequence"/>
</dbReference>
<evidence type="ECO:0000256" key="1">
    <source>
        <dbReference type="SAM" id="SignalP"/>
    </source>
</evidence>